<evidence type="ECO:0000313" key="1">
    <source>
        <dbReference type="EMBL" id="KAL2815552.1"/>
    </source>
</evidence>
<dbReference type="Proteomes" id="UP001610334">
    <property type="component" value="Unassembled WGS sequence"/>
</dbReference>
<dbReference type="EMBL" id="JBFXLT010000027">
    <property type="protein sequence ID" value="KAL2815552.1"/>
    <property type="molecule type" value="Genomic_DNA"/>
</dbReference>
<comment type="caution">
    <text evidence="1">The sequence shown here is derived from an EMBL/GenBank/DDBJ whole genome shotgun (WGS) entry which is preliminary data.</text>
</comment>
<accession>A0ABR4HJI3</accession>
<name>A0ABR4HJI3_9EURO</name>
<sequence length="83" mass="9332">MKAWLVPLWLSRTSRTPRPGLQSASHLFCVPPCKGHTHPGSSFESLKFRRRQRHFPTHRITDNSAFCDGRGADVAVAFMVGKV</sequence>
<evidence type="ECO:0008006" key="3">
    <source>
        <dbReference type="Google" id="ProtNLM"/>
    </source>
</evidence>
<reference evidence="1 2" key="1">
    <citation type="submission" date="2024-07" db="EMBL/GenBank/DDBJ databases">
        <title>Section-level genome sequencing and comparative genomics of Aspergillus sections Usti and Cavernicolus.</title>
        <authorList>
            <consortium name="Lawrence Berkeley National Laboratory"/>
            <person name="Nybo J.L."/>
            <person name="Vesth T.C."/>
            <person name="Theobald S."/>
            <person name="Frisvad J.C."/>
            <person name="Larsen T.O."/>
            <person name="Kjaerboelling I."/>
            <person name="Rothschild-Mancinelli K."/>
            <person name="Lyhne E.K."/>
            <person name="Kogle M.E."/>
            <person name="Barry K."/>
            <person name="Clum A."/>
            <person name="Na H."/>
            <person name="Ledsgaard L."/>
            <person name="Lin J."/>
            <person name="Lipzen A."/>
            <person name="Kuo A."/>
            <person name="Riley R."/>
            <person name="Mondo S."/>
            <person name="Labutti K."/>
            <person name="Haridas S."/>
            <person name="Pangalinan J."/>
            <person name="Salamov A.A."/>
            <person name="Simmons B.A."/>
            <person name="Magnuson J.K."/>
            <person name="Chen J."/>
            <person name="Drula E."/>
            <person name="Henrissat B."/>
            <person name="Wiebenga A."/>
            <person name="Lubbers R.J."/>
            <person name="Gomes A.C."/>
            <person name="Makela M.R."/>
            <person name="Stajich J."/>
            <person name="Grigoriev I.V."/>
            <person name="Mortensen U.H."/>
            <person name="De Vries R.P."/>
            <person name="Baker S.E."/>
            <person name="Andersen M.R."/>
        </authorList>
    </citation>
    <scope>NUCLEOTIDE SEQUENCE [LARGE SCALE GENOMIC DNA]</scope>
    <source>
        <strain evidence="1 2">CBS 588.65</strain>
    </source>
</reference>
<proteinExistence type="predicted"/>
<organism evidence="1 2">
    <name type="scientific">Aspergillus granulosus</name>
    <dbReference type="NCBI Taxonomy" id="176169"/>
    <lineage>
        <taxon>Eukaryota</taxon>
        <taxon>Fungi</taxon>
        <taxon>Dikarya</taxon>
        <taxon>Ascomycota</taxon>
        <taxon>Pezizomycotina</taxon>
        <taxon>Eurotiomycetes</taxon>
        <taxon>Eurotiomycetidae</taxon>
        <taxon>Eurotiales</taxon>
        <taxon>Aspergillaceae</taxon>
        <taxon>Aspergillus</taxon>
        <taxon>Aspergillus subgen. Nidulantes</taxon>
    </lineage>
</organism>
<gene>
    <name evidence="1" type="ORF">BJX63DRAFT_389858</name>
</gene>
<protein>
    <recommendedName>
        <fullName evidence="3">Secreted protein</fullName>
    </recommendedName>
</protein>
<keyword evidence="2" id="KW-1185">Reference proteome</keyword>
<evidence type="ECO:0000313" key="2">
    <source>
        <dbReference type="Proteomes" id="UP001610334"/>
    </source>
</evidence>